<dbReference type="EMBL" id="SMKY01000097">
    <property type="protein sequence ID" value="TDD80139.1"/>
    <property type="molecule type" value="Genomic_DNA"/>
</dbReference>
<name>A0A4R5B5P0_9ACTN</name>
<evidence type="ECO:0000313" key="2">
    <source>
        <dbReference type="EMBL" id="TDD80139.1"/>
    </source>
</evidence>
<dbReference type="OrthoDB" id="8957634at2"/>
<evidence type="ECO:0000256" key="1">
    <source>
        <dbReference type="SAM" id="MobiDB-lite"/>
    </source>
</evidence>
<comment type="caution">
    <text evidence="2">The sequence shown here is derived from an EMBL/GenBank/DDBJ whole genome shotgun (WGS) entry which is preliminary data.</text>
</comment>
<evidence type="ECO:0000313" key="3">
    <source>
        <dbReference type="Proteomes" id="UP000295578"/>
    </source>
</evidence>
<evidence type="ECO:0008006" key="4">
    <source>
        <dbReference type="Google" id="ProtNLM"/>
    </source>
</evidence>
<dbReference type="Proteomes" id="UP000295578">
    <property type="component" value="Unassembled WGS sequence"/>
</dbReference>
<sequence length="118" mass="12485">MRERDGQDPLPDLMEAARSLPTTRPRRPAAGCSTSWSPPSLATANGLFDAVRVPALVIHGVNDLIIRPKAGRATAAAIPGARLGTYPGMGHDLPEPLWPSILGEIQKLTRADASQTKG</sequence>
<dbReference type="Gene3D" id="3.40.50.1820">
    <property type="entry name" value="alpha/beta hydrolase"/>
    <property type="match status" value="1"/>
</dbReference>
<dbReference type="SUPFAM" id="SSF53474">
    <property type="entry name" value="alpha/beta-Hydrolases"/>
    <property type="match status" value="1"/>
</dbReference>
<keyword evidence="3" id="KW-1185">Reference proteome</keyword>
<dbReference type="AlphaFoldDB" id="A0A4R5B5P0"/>
<gene>
    <name evidence="2" type="ORF">E1293_21430</name>
</gene>
<organism evidence="2 3">
    <name type="scientific">Actinomadura darangshiensis</name>
    <dbReference type="NCBI Taxonomy" id="705336"/>
    <lineage>
        <taxon>Bacteria</taxon>
        <taxon>Bacillati</taxon>
        <taxon>Actinomycetota</taxon>
        <taxon>Actinomycetes</taxon>
        <taxon>Streptosporangiales</taxon>
        <taxon>Thermomonosporaceae</taxon>
        <taxon>Actinomadura</taxon>
    </lineage>
</organism>
<feature type="region of interest" description="Disordered" evidence="1">
    <location>
        <begin position="1"/>
        <end position="38"/>
    </location>
</feature>
<proteinExistence type="predicted"/>
<dbReference type="InterPro" id="IPR029058">
    <property type="entry name" value="AB_hydrolase_fold"/>
</dbReference>
<accession>A0A4R5B5P0</accession>
<protein>
    <recommendedName>
        <fullName evidence="4">Alpha/beta hydrolase</fullName>
    </recommendedName>
</protein>
<reference evidence="2 3" key="1">
    <citation type="submission" date="2019-03" db="EMBL/GenBank/DDBJ databases">
        <title>Draft genome sequences of novel Actinobacteria.</title>
        <authorList>
            <person name="Sahin N."/>
            <person name="Ay H."/>
            <person name="Saygin H."/>
        </authorList>
    </citation>
    <scope>NUCLEOTIDE SEQUENCE [LARGE SCALE GENOMIC DNA]</scope>
    <source>
        <strain evidence="2 3">DSM 45941</strain>
    </source>
</reference>
<dbReference type="RefSeq" id="WP_132199231.1">
    <property type="nucleotide sequence ID" value="NZ_SMKY01000097.1"/>
</dbReference>